<evidence type="ECO:0000313" key="7">
    <source>
        <dbReference type="EMBL" id="AHK71510.1"/>
    </source>
</evidence>
<dbReference type="EMBL" id="CP004373">
    <property type="protein sequence ID" value="AHK71510.1"/>
    <property type="molecule type" value="Genomic_DNA"/>
</dbReference>
<gene>
    <name evidence="7" type="primary">occT</name>
    <name evidence="7" type="ORF">GLS_c16310</name>
</gene>
<dbReference type="AlphaFoldDB" id="A0A067Z714"/>
<reference evidence="7 8" key="1">
    <citation type="journal article" date="2015" name="Appl. Microbiol. Biotechnol.">
        <title>The consequence of an additional NADH dehydrogenase paralog on the growth of Gluconobacter oxydans DSM3504.</title>
        <authorList>
            <person name="Kostner D."/>
            <person name="Luchterhand B."/>
            <person name="Junker A."/>
            <person name="Volland S."/>
            <person name="Daniel R."/>
            <person name="Buchs J."/>
            <person name="Liebl W."/>
            <person name="Ehrenreich A."/>
        </authorList>
    </citation>
    <scope>NUCLEOTIDE SEQUENCE [LARGE SCALE GENOMIC DNA]</scope>
    <source>
        <strain evidence="7">DSM 3504</strain>
    </source>
</reference>
<feature type="signal peptide" evidence="5">
    <location>
        <begin position="1"/>
        <end position="28"/>
    </location>
</feature>
<evidence type="ECO:0000256" key="3">
    <source>
        <dbReference type="ARBA" id="ARBA00022729"/>
    </source>
</evidence>
<dbReference type="Pfam" id="PF00497">
    <property type="entry name" value="SBP_bac_3"/>
    <property type="match status" value="1"/>
</dbReference>
<dbReference type="InterPro" id="IPR018313">
    <property type="entry name" value="SBP_3_CS"/>
</dbReference>
<name>A0A067Z714_GLUOY</name>
<dbReference type="PANTHER" id="PTHR35936">
    <property type="entry name" value="MEMBRANE-BOUND LYTIC MUREIN TRANSGLYCOSYLASE F"/>
    <property type="match status" value="1"/>
</dbReference>
<dbReference type="InterPro" id="IPR001638">
    <property type="entry name" value="Solute-binding_3/MltF_N"/>
</dbReference>
<comment type="similarity">
    <text evidence="2 4">Belongs to the bacterial solute-binding protein 3 family.</text>
</comment>
<keyword evidence="3 5" id="KW-0732">Signal</keyword>
<dbReference type="GO" id="GO:0030313">
    <property type="term" value="C:cell envelope"/>
    <property type="evidence" value="ECO:0007669"/>
    <property type="project" value="UniProtKB-SubCell"/>
</dbReference>
<evidence type="ECO:0000256" key="5">
    <source>
        <dbReference type="SAM" id="SignalP"/>
    </source>
</evidence>
<protein>
    <submittedName>
        <fullName evidence="7">Putative ABC transporter octopine-binding periplasmic protein OccT</fullName>
    </submittedName>
</protein>
<evidence type="ECO:0000256" key="4">
    <source>
        <dbReference type="RuleBase" id="RU003744"/>
    </source>
</evidence>
<dbReference type="GeneID" id="56905851"/>
<evidence type="ECO:0000313" key="8">
    <source>
        <dbReference type="Proteomes" id="UP000031656"/>
    </source>
</evidence>
<sequence length="288" mass="30503">MAVRATCLLLPVLSGACLFGTFKASVVAEDFPHHITIGAEGTYPPWAFAKPDGSYAGYEMDLVKVLCERMHASCRVVTQDWNGLIPGLRVGQYDAIIASMGVTDERRKVVSFSHPYTRAPNGFLTSGTGSLTRLAHTGVPFDLTRGPQAAQAALAELKTALAGKVIGVQTGSTAAGFADAYLQGLKIMEYPSLDQLGLELIAGRIDIAIANVTTFGTMMEAAPKGALVMTGPTFSGGVLGSNTTNIAFRPDDDALRNAFDAALTSVNRDGTNQKLSEKWFGTDISIHE</sequence>
<dbReference type="PROSITE" id="PS01039">
    <property type="entry name" value="SBP_BACTERIAL_3"/>
    <property type="match status" value="1"/>
</dbReference>
<feature type="chain" id="PRO_5001648817" evidence="5">
    <location>
        <begin position="29"/>
        <end position="288"/>
    </location>
</feature>
<dbReference type="Gene3D" id="3.40.190.10">
    <property type="entry name" value="Periplasmic binding protein-like II"/>
    <property type="match status" value="2"/>
</dbReference>
<evidence type="ECO:0000256" key="1">
    <source>
        <dbReference type="ARBA" id="ARBA00004196"/>
    </source>
</evidence>
<dbReference type="PROSITE" id="PS51257">
    <property type="entry name" value="PROKAR_LIPOPROTEIN"/>
    <property type="match status" value="1"/>
</dbReference>
<feature type="domain" description="Solute-binding protein family 3/N-terminal" evidence="6">
    <location>
        <begin position="34"/>
        <end position="283"/>
    </location>
</feature>
<dbReference type="PANTHER" id="PTHR35936:SF17">
    <property type="entry name" value="ARGININE-BINDING EXTRACELLULAR PROTEIN ARTP"/>
    <property type="match status" value="1"/>
</dbReference>
<dbReference type="HOGENOM" id="CLU_019602_18_0_5"/>
<dbReference type="KEGG" id="goy:GLS_c16310"/>
<proteinExistence type="inferred from homology"/>
<comment type="subcellular location">
    <subcellularLocation>
        <location evidence="1">Cell envelope</location>
    </subcellularLocation>
</comment>
<dbReference type="RefSeq" id="WP_041111855.1">
    <property type="nucleotide sequence ID" value="NZ_CP004373.1"/>
</dbReference>
<dbReference type="SMART" id="SM00062">
    <property type="entry name" value="PBPb"/>
    <property type="match status" value="1"/>
</dbReference>
<dbReference type="SUPFAM" id="SSF53850">
    <property type="entry name" value="Periplasmic binding protein-like II"/>
    <property type="match status" value="1"/>
</dbReference>
<evidence type="ECO:0000256" key="2">
    <source>
        <dbReference type="ARBA" id="ARBA00010333"/>
    </source>
</evidence>
<organism evidence="7 8">
    <name type="scientific">Gluconobacter oxydans DSM 3504</name>
    <dbReference type="NCBI Taxonomy" id="1288313"/>
    <lineage>
        <taxon>Bacteria</taxon>
        <taxon>Pseudomonadati</taxon>
        <taxon>Pseudomonadota</taxon>
        <taxon>Alphaproteobacteria</taxon>
        <taxon>Acetobacterales</taxon>
        <taxon>Acetobacteraceae</taxon>
        <taxon>Gluconobacter</taxon>
    </lineage>
</organism>
<accession>A0A067Z714</accession>
<evidence type="ECO:0000259" key="6">
    <source>
        <dbReference type="SMART" id="SM00062"/>
    </source>
</evidence>
<dbReference type="Proteomes" id="UP000031656">
    <property type="component" value="Chromosome"/>
</dbReference>